<evidence type="ECO:0000256" key="1">
    <source>
        <dbReference type="SAM" id="MobiDB-lite"/>
    </source>
</evidence>
<feature type="compositionally biased region" description="Gly residues" evidence="1">
    <location>
        <begin position="139"/>
        <end position="155"/>
    </location>
</feature>
<evidence type="ECO:0000313" key="2">
    <source>
        <dbReference type="EMBL" id="MPC38527.1"/>
    </source>
</evidence>
<feature type="region of interest" description="Disordered" evidence="1">
    <location>
        <begin position="115"/>
        <end position="172"/>
    </location>
</feature>
<comment type="caution">
    <text evidence="2">The sequence shown here is derived from an EMBL/GenBank/DDBJ whole genome shotgun (WGS) entry which is preliminary data.</text>
</comment>
<name>A0A5B7EZ95_PORTR</name>
<feature type="region of interest" description="Disordered" evidence="1">
    <location>
        <begin position="1"/>
        <end position="38"/>
    </location>
</feature>
<dbReference type="Proteomes" id="UP000324222">
    <property type="component" value="Unassembled WGS sequence"/>
</dbReference>
<keyword evidence="3" id="KW-1185">Reference proteome</keyword>
<dbReference type="EMBL" id="VSRR010004090">
    <property type="protein sequence ID" value="MPC38527.1"/>
    <property type="molecule type" value="Genomic_DNA"/>
</dbReference>
<proteinExistence type="predicted"/>
<evidence type="ECO:0000313" key="3">
    <source>
        <dbReference type="Proteomes" id="UP000324222"/>
    </source>
</evidence>
<protein>
    <submittedName>
        <fullName evidence="2">Uncharacterized protein</fullName>
    </submittedName>
</protein>
<feature type="compositionally biased region" description="Low complexity" evidence="1">
    <location>
        <begin position="156"/>
        <end position="166"/>
    </location>
</feature>
<reference evidence="2 3" key="1">
    <citation type="submission" date="2019-05" db="EMBL/GenBank/DDBJ databases">
        <title>Another draft genome of Portunus trituberculatus and its Hox gene families provides insights of decapod evolution.</title>
        <authorList>
            <person name="Jeong J.-H."/>
            <person name="Song I."/>
            <person name="Kim S."/>
            <person name="Choi T."/>
            <person name="Kim D."/>
            <person name="Ryu S."/>
            <person name="Kim W."/>
        </authorList>
    </citation>
    <scope>NUCLEOTIDE SEQUENCE [LARGE SCALE GENOMIC DNA]</scope>
    <source>
        <tissue evidence="2">Muscle</tissue>
    </source>
</reference>
<feature type="compositionally biased region" description="Basic and acidic residues" evidence="1">
    <location>
        <begin position="1"/>
        <end position="27"/>
    </location>
</feature>
<accession>A0A5B7EZ95</accession>
<organism evidence="2 3">
    <name type="scientific">Portunus trituberculatus</name>
    <name type="common">Swimming crab</name>
    <name type="synonym">Neptunus trituberculatus</name>
    <dbReference type="NCBI Taxonomy" id="210409"/>
    <lineage>
        <taxon>Eukaryota</taxon>
        <taxon>Metazoa</taxon>
        <taxon>Ecdysozoa</taxon>
        <taxon>Arthropoda</taxon>
        <taxon>Crustacea</taxon>
        <taxon>Multicrustacea</taxon>
        <taxon>Malacostraca</taxon>
        <taxon>Eumalacostraca</taxon>
        <taxon>Eucarida</taxon>
        <taxon>Decapoda</taxon>
        <taxon>Pleocyemata</taxon>
        <taxon>Brachyura</taxon>
        <taxon>Eubrachyura</taxon>
        <taxon>Portunoidea</taxon>
        <taxon>Portunidae</taxon>
        <taxon>Portuninae</taxon>
        <taxon>Portunus</taxon>
    </lineage>
</organism>
<sequence length="172" mass="18061">MQATHLHDEGAEGEEQRRDDSHKESHVGQRARPPRPPLRHLQLWMKTISIRFISTSNCRKRVGVQHVIRGWLVFYIHERLQFLASVRSREEMAMVVGVMGGKVAMVVVVGVPDHSPMASPQPQSAHSPPPAAGGAVSATGGGGRGAGVGGGGSGGVAAASQQAHSACGNIQG</sequence>
<dbReference type="AlphaFoldDB" id="A0A5B7EZ95"/>
<gene>
    <name evidence="2" type="ORF">E2C01_032034</name>
</gene>
<feature type="compositionally biased region" description="Low complexity" evidence="1">
    <location>
        <begin position="115"/>
        <end position="138"/>
    </location>
</feature>